<dbReference type="PATRIC" id="fig|1359193.3.peg.420"/>
<dbReference type="EMBL" id="LAOI01000001">
    <property type="protein sequence ID" value="KJV89460.1"/>
    <property type="molecule type" value="Genomic_DNA"/>
</dbReference>
<protein>
    <submittedName>
        <fullName evidence="1">Uncharacterized protein</fullName>
    </submittedName>
</protein>
<evidence type="ECO:0000313" key="2">
    <source>
        <dbReference type="Proteomes" id="UP000033661"/>
    </source>
</evidence>
<dbReference type="Proteomes" id="UP000033661">
    <property type="component" value="Unassembled WGS sequence"/>
</dbReference>
<name>A0A0F3QA47_RICBE</name>
<dbReference type="RefSeq" id="WP_011477265.1">
    <property type="nucleotide sequence ID" value="NZ_LAOI01000001.1"/>
</dbReference>
<comment type="caution">
    <text evidence="1">The sequence shown here is derived from an EMBL/GenBank/DDBJ whole genome shotgun (WGS) entry which is preliminary data.</text>
</comment>
<evidence type="ECO:0000313" key="1">
    <source>
        <dbReference type="EMBL" id="KJV89460.1"/>
    </source>
</evidence>
<sequence length="102" mass="11042">MSKKKELDNIETTAKDEIARDVRADENKSEEVVAPALRPETIAVIEKELNSLTESEQVDDKPEAEKLADASIVIPSETGEEISSLQASDEVEALGCDVGVTE</sequence>
<reference evidence="1 2" key="1">
    <citation type="submission" date="2015-02" db="EMBL/GenBank/DDBJ databases">
        <title>Genome Sequencing of Rickettsiales.</title>
        <authorList>
            <person name="Daugherty S.C."/>
            <person name="Su Q."/>
            <person name="Abolude K."/>
            <person name="Beier-Sexton M."/>
            <person name="Carlyon J.A."/>
            <person name="Carter R."/>
            <person name="Day N.P."/>
            <person name="Dumler S.J."/>
            <person name="Dyachenko V."/>
            <person name="Godinez A."/>
            <person name="Kurtti T.J."/>
            <person name="Lichay M."/>
            <person name="Mullins K.E."/>
            <person name="Ott S."/>
            <person name="Pappas-Brown V."/>
            <person name="Paris D.H."/>
            <person name="Patel P."/>
            <person name="Richards A.L."/>
            <person name="Sadzewicz L."/>
            <person name="Sears K."/>
            <person name="Seidman D."/>
            <person name="Sengamalay N."/>
            <person name="Stenos J."/>
            <person name="Tallon L.J."/>
            <person name="Vincent G."/>
            <person name="Fraser C.M."/>
            <person name="Munderloh U."/>
            <person name="Dunning-Hotopp J.C."/>
        </authorList>
    </citation>
    <scope>NUCLEOTIDE SEQUENCE [LARGE SCALE GENOMIC DNA]</scope>
    <source>
        <strain evidence="1 2">RML An4</strain>
    </source>
</reference>
<organism evidence="1 2">
    <name type="scientific">Rickettsia bellii str. RML An4</name>
    <dbReference type="NCBI Taxonomy" id="1359193"/>
    <lineage>
        <taxon>Bacteria</taxon>
        <taxon>Pseudomonadati</taxon>
        <taxon>Pseudomonadota</taxon>
        <taxon>Alphaproteobacteria</taxon>
        <taxon>Rickettsiales</taxon>
        <taxon>Rickettsiaceae</taxon>
        <taxon>Rickettsieae</taxon>
        <taxon>Rickettsia</taxon>
        <taxon>belli group</taxon>
    </lineage>
</organism>
<accession>A0A0F3QA47</accession>
<gene>
    <name evidence="1" type="ORF">RBEAN4_0438</name>
</gene>
<dbReference type="AlphaFoldDB" id="A0A0F3QA47"/>
<keyword evidence="2" id="KW-1185">Reference proteome</keyword>
<proteinExistence type="predicted"/>